<evidence type="ECO:0000313" key="2">
    <source>
        <dbReference type="Proteomes" id="UP001597362"/>
    </source>
</evidence>
<dbReference type="EMBL" id="JBHUHO010000014">
    <property type="protein sequence ID" value="MFD2115261.1"/>
    <property type="molecule type" value="Genomic_DNA"/>
</dbReference>
<comment type="caution">
    <text evidence="1">The sequence shown here is derived from an EMBL/GenBank/DDBJ whole genome shotgun (WGS) entry which is preliminary data.</text>
</comment>
<dbReference type="RefSeq" id="WP_377770291.1">
    <property type="nucleotide sequence ID" value="NZ_JBHUHO010000014.1"/>
</dbReference>
<dbReference type="Proteomes" id="UP001597362">
    <property type="component" value="Unassembled WGS sequence"/>
</dbReference>
<organism evidence="1 2">
    <name type="scientific">Paenibacillus yanchengensis</name>
    <dbReference type="NCBI Taxonomy" id="2035833"/>
    <lineage>
        <taxon>Bacteria</taxon>
        <taxon>Bacillati</taxon>
        <taxon>Bacillota</taxon>
        <taxon>Bacilli</taxon>
        <taxon>Bacillales</taxon>
        <taxon>Paenibacillaceae</taxon>
        <taxon>Paenibacillus</taxon>
    </lineage>
</organism>
<gene>
    <name evidence="1" type="ORF">ACFSJH_05875</name>
</gene>
<reference evidence="2" key="1">
    <citation type="journal article" date="2019" name="Int. J. Syst. Evol. Microbiol.">
        <title>The Global Catalogue of Microorganisms (GCM) 10K type strain sequencing project: providing services to taxonomists for standard genome sequencing and annotation.</title>
        <authorList>
            <consortium name="The Broad Institute Genomics Platform"/>
            <consortium name="The Broad Institute Genome Sequencing Center for Infectious Disease"/>
            <person name="Wu L."/>
            <person name="Ma J."/>
        </authorList>
    </citation>
    <scope>NUCLEOTIDE SEQUENCE [LARGE SCALE GENOMIC DNA]</scope>
    <source>
        <strain evidence="2">GH52</strain>
    </source>
</reference>
<protein>
    <submittedName>
        <fullName evidence="1">Uncharacterized protein</fullName>
    </submittedName>
</protein>
<sequence length="174" mass="20244">MNIKVDYLICKDETLTTEIDNVYGFFQINIAGNLYGYCPENGIGLVGSELLSIWFEQLTEVYCLIHNKDYILINDIDSINSLIEIKKYNESLLEISHIVSNSKDEIGVIGLKPLDYFEYGLWKNICIERECFSREVYRVINQFVSEVSDINPLYLEANWLTRIISIMKRAHIKD</sequence>
<evidence type="ECO:0000313" key="1">
    <source>
        <dbReference type="EMBL" id="MFD2115261.1"/>
    </source>
</evidence>
<keyword evidence="2" id="KW-1185">Reference proteome</keyword>
<proteinExistence type="predicted"/>
<name>A0ABW4YHP1_9BACL</name>
<accession>A0ABW4YHP1</accession>